<evidence type="ECO:0000256" key="1">
    <source>
        <dbReference type="SAM" id="SignalP"/>
    </source>
</evidence>
<reference evidence="2" key="1">
    <citation type="submission" date="2022-08" db="EMBL/GenBank/DDBJ databases">
        <authorList>
            <person name="Deng Y."/>
            <person name="Han X.-F."/>
            <person name="Zhang Y.-Q."/>
        </authorList>
    </citation>
    <scope>NUCLEOTIDE SEQUENCE</scope>
    <source>
        <strain evidence="2">CPCC 203386</strain>
    </source>
</reference>
<gene>
    <name evidence="2" type="ORF">N1032_24935</name>
</gene>
<accession>A0ABT2HAT8</accession>
<evidence type="ECO:0000313" key="2">
    <source>
        <dbReference type="EMBL" id="MCS5736976.1"/>
    </source>
</evidence>
<dbReference type="Proteomes" id="UP001165586">
    <property type="component" value="Unassembled WGS sequence"/>
</dbReference>
<feature type="chain" id="PRO_5045602834" description="C-type lysozyme inhibitor domain-containing protein" evidence="1">
    <location>
        <begin position="19"/>
        <end position="124"/>
    </location>
</feature>
<sequence>MKLAVLVSVCLLAGCTASQPVKTVSKPVGTKHAVCKTEHSINAQVVATMNPVSVTDYGRMFSVTNSKGKTVAVSPVLTANANGNIVGFKDKLMYVKGTGAYEGFYGVFDSKDSKRLDALTFDCR</sequence>
<keyword evidence="3" id="KW-1185">Reference proteome</keyword>
<dbReference type="EMBL" id="JANLCJ010000316">
    <property type="protein sequence ID" value="MCS5736976.1"/>
    <property type="molecule type" value="Genomic_DNA"/>
</dbReference>
<evidence type="ECO:0000313" key="3">
    <source>
        <dbReference type="Proteomes" id="UP001165586"/>
    </source>
</evidence>
<dbReference type="PROSITE" id="PS51257">
    <property type="entry name" value="PROKAR_LIPOPROTEIN"/>
    <property type="match status" value="1"/>
</dbReference>
<dbReference type="RefSeq" id="WP_259543240.1">
    <property type="nucleotide sequence ID" value="NZ_JANLCJ010000316.1"/>
</dbReference>
<comment type="caution">
    <text evidence="2">The sequence shown here is derived from an EMBL/GenBank/DDBJ whole genome shotgun (WGS) entry which is preliminary data.</text>
</comment>
<feature type="signal peptide" evidence="1">
    <location>
        <begin position="1"/>
        <end position="18"/>
    </location>
</feature>
<evidence type="ECO:0008006" key="4">
    <source>
        <dbReference type="Google" id="ProtNLM"/>
    </source>
</evidence>
<protein>
    <recommendedName>
        <fullName evidence="4">C-type lysozyme inhibitor domain-containing protein</fullName>
    </recommendedName>
</protein>
<proteinExistence type="predicted"/>
<keyword evidence="1" id="KW-0732">Signal</keyword>
<name>A0ABT2HAT8_9MICO</name>
<organism evidence="2 3">
    <name type="scientific">Herbiconiux daphne</name>
    <dbReference type="NCBI Taxonomy" id="2970914"/>
    <lineage>
        <taxon>Bacteria</taxon>
        <taxon>Bacillati</taxon>
        <taxon>Actinomycetota</taxon>
        <taxon>Actinomycetes</taxon>
        <taxon>Micrococcales</taxon>
        <taxon>Microbacteriaceae</taxon>
        <taxon>Herbiconiux</taxon>
    </lineage>
</organism>